<comment type="function">
    <text evidence="5">Involved in the TCA cycle. Catalyzes the stereospecific interconversion of fumarate to L-malate.</text>
</comment>
<gene>
    <name evidence="5" type="primary">fumC</name>
    <name evidence="8" type="ORF">IRI77_00625</name>
</gene>
<name>A0A7S7NRK4_PALFE</name>
<dbReference type="GO" id="GO:0006099">
    <property type="term" value="P:tricarboxylic acid cycle"/>
    <property type="evidence" value="ECO:0007669"/>
    <property type="project" value="UniProtKB-UniRule"/>
</dbReference>
<dbReference type="InterPro" id="IPR018951">
    <property type="entry name" value="Fumarase_C_C"/>
</dbReference>
<comment type="pathway">
    <text evidence="5">Carbohydrate metabolism; tricarboxylic acid cycle; (S)-malate from fumarate: step 1/1.</text>
</comment>
<dbReference type="GO" id="GO:0006106">
    <property type="term" value="P:fumarate metabolic process"/>
    <property type="evidence" value="ECO:0007669"/>
    <property type="project" value="InterPro"/>
</dbReference>
<dbReference type="GO" id="GO:0005737">
    <property type="term" value="C:cytoplasm"/>
    <property type="evidence" value="ECO:0007669"/>
    <property type="project" value="UniProtKB-SubCell"/>
</dbReference>
<dbReference type="PRINTS" id="PR00149">
    <property type="entry name" value="FUMRATELYASE"/>
</dbReference>
<dbReference type="Gene3D" id="1.10.275.10">
    <property type="entry name" value="Fumarase/aspartase (N-terminal domain)"/>
    <property type="match status" value="1"/>
</dbReference>
<feature type="binding site" evidence="5">
    <location>
        <begin position="98"/>
        <end position="100"/>
    </location>
    <ligand>
        <name>substrate</name>
    </ligand>
</feature>
<protein>
    <recommendedName>
        <fullName evidence="5">Fumarate hydratase class II</fullName>
        <shortName evidence="5">Fumarase C</shortName>
        <ecNumber evidence="5">4.2.1.2</ecNumber>
    </recommendedName>
    <alternativeName>
        <fullName evidence="5">Aerobic fumarase</fullName>
    </alternativeName>
    <alternativeName>
        <fullName evidence="5">Iron-independent fumarase</fullName>
    </alternativeName>
</protein>
<dbReference type="SUPFAM" id="SSF48557">
    <property type="entry name" value="L-aspartase-like"/>
    <property type="match status" value="1"/>
</dbReference>
<dbReference type="UniPathway" id="UPA00223">
    <property type="reaction ID" value="UER01007"/>
</dbReference>
<dbReference type="PANTHER" id="PTHR11444:SF22">
    <property type="entry name" value="FUMARATE HYDRATASE CLASS II"/>
    <property type="match status" value="1"/>
</dbReference>
<dbReference type="GO" id="GO:0004333">
    <property type="term" value="F:fumarate hydratase activity"/>
    <property type="evidence" value="ECO:0007669"/>
    <property type="project" value="UniProtKB-UniRule"/>
</dbReference>
<dbReference type="AlphaFoldDB" id="A0A7S7NRK4"/>
<evidence type="ECO:0000256" key="1">
    <source>
        <dbReference type="ARBA" id="ARBA00009084"/>
    </source>
</evidence>
<dbReference type="Pfam" id="PF00206">
    <property type="entry name" value="Lyase_1"/>
    <property type="match status" value="1"/>
</dbReference>
<dbReference type="InterPro" id="IPR005677">
    <property type="entry name" value="Fum_hydII"/>
</dbReference>
<evidence type="ECO:0000313" key="8">
    <source>
        <dbReference type="EMBL" id="QOY88503.1"/>
    </source>
</evidence>
<dbReference type="FunFam" id="1.10.275.10:FF:000001">
    <property type="entry name" value="Fumarate hydratase, mitochondrial"/>
    <property type="match status" value="1"/>
</dbReference>
<comment type="catalytic activity">
    <reaction evidence="5">
        <text>(S)-malate = fumarate + H2O</text>
        <dbReference type="Rhea" id="RHEA:12460"/>
        <dbReference type="ChEBI" id="CHEBI:15377"/>
        <dbReference type="ChEBI" id="CHEBI:15589"/>
        <dbReference type="ChEBI" id="CHEBI:29806"/>
        <dbReference type="EC" id="4.2.1.2"/>
    </reaction>
</comment>
<evidence type="ECO:0000259" key="7">
    <source>
        <dbReference type="Pfam" id="PF10415"/>
    </source>
</evidence>
<feature type="binding site" description="in site B" evidence="5">
    <location>
        <begin position="123"/>
        <end position="126"/>
    </location>
    <ligand>
        <name>substrate</name>
    </ligand>
</feature>
<feature type="domain" description="Fumarase C C-terminal" evidence="7">
    <location>
        <begin position="402"/>
        <end position="453"/>
    </location>
</feature>
<dbReference type="CDD" id="cd01596">
    <property type="entry name" value="Aspartase_like"/>
    <property type="match status" value="1"/>
</dbReference>
<dbReference type="KEGG" id="pfer:IRI77_00625"/>
<evidence type="ECO:0000313" key="9">
    <source>
        <dbReference type="Proteomes" id="UP000593892"/>
    </source>
</evidence>
<dbReference type="EMBL" id="CP063849">
    <property type="protein sequence ID" value="QOY88503.1"/>
    <property type="molecule type" value="Genomic_DNA"/>
</dbReference>
<proteinExistence type="inferred from homology"/>
<keyword evidence="4 5" id="KW-0456">Lyase</keyword>
<organism evidence="8 9">
    <name type="scientific">Paludibaculum fermentans</name>
    <dbReference type="NCBI Taxonomy" id="1473598"/>
    <lineage>
        <taxon>Bacteria</taxon>
        <taxon>Pseudomonadati</taxon>
        <taxon>Acidobacteriota</taxon>
        <taxon>Terriglobia</taxon>
        <taxon>Bryobacterales</taxon>
        <taxon>Bryobacteraceae</taxon>
        <taxon>Paludibaculum</taxon>
    </lineage>
</organism>
<evidence type="ECO:0000256" key="2">
    <source>
        <dbReference type="ARBA" id="ARBA00022490"/>
    </source>
</evidence>
<dbReference type="HAMAP" id="MF_00743">
    <property type="entry name" value="FumaraseC"/>
    <property type="match status" value="1"/>
</dbReference>
<dbReference type="PROSITE" id="PS00163">
    <property type="entry name" value="FUMARATE_LYASES"/>
    <property type="match status" value="1"/>
</dbReference>
<comment type="subcellular location">
    <subcellularLocation>
        <location evidence="5">Cytoplasm</location>
    </subcellularLocation>
</comment>
<evidence type="ECO:0000256" key="3">
    <source>
        <dbReference type="ARBA" id="ARBA00022532"/>
    </source>
</evidence>
<evidence type="ECO:0000256" key="4">
    <source>
        <dbReference type="ARBA" id="ARBA00023239"/>
    </source>
</evidence>
<dbReference type="InterPro" id="IPR008948">
    <property type="entry name" value="L-Aspartase-like"/>
</dbReference>
<dbReference type="Gene3D" id="1.10.40.30">
    <property type="entry name" value="Fumarase/aspartase (C-terminal domain)"/>
    <property type="match status" value="1"/>
</dbReference>
<reference evidence="8 9" key="1">
    <citation type="submission" date="2020-10" db="EMBL/GenBank/DDBJ databases">
        <title>Complete genome sequence of Paludibaculum fermentans P105T, a facultatively anaerobic acidobacterium capable of dissimilatory Fe(III) reduction.</title>
        <authorList>
            <person name="Dedysh S.N."/>
            <person name="Beletsky A.V."/>
            <person name="Kulichevskaya I.S."/>
            <person name="Mardanov A.V."/>
            <person name="Ravin N.V."/>
        </authorList>
    </citation>
    <scope>NUCLEOTIDE SEQUENCE [LARGE SCALE GENOMIC DNA]</scope>
    <source>
        <strain evidence="8 9">P105</strain>
    </source>
</reference>
<dbReference type="Gene3D" id="1.20.200.10">
    <property type="entry name" value="Fumarase/aspartase (Central domain)"/>
    <property type="match status" value="1"/>
</dbReference>
<dbReference type="InterPro" id="IPR022761">
    <property type="entry name" value="Fumarate_lyase_N"/>
</dbReference>
<feature type="site" description="Important for catalytic activity" evidence="5">
    <location>
        <position position="325"/>
    </location>
</feature>
<feature type="binding site" evidence="5">
    <location>
        <position position="313"/>
    </location>
    <ligand>
        <name>substrate</name>
    </ligand>
</feature>
<feature type="binding site" evidence="5">
    <location>
        <begin position="133"/>
        <end position="135"/>
    </location>
    <ligand>
        <name>substrate</name>
    </ligand>
</feature>
<keyword evidence="3 5" id="KW-0816">Tricarboxylic acid cycle</keyword>
<keyword evidence="9" id="KW-1185">Reference proteome</keyword>
<feature type="binding site" evidence="5">
    <location>
        <position position="181"/>
    </location>
    <ligand>
        <name>substrate</name>
    </ligand>
</feature>
<comment type="similarity">
    <text evidence="1 5">Belongs to the class-II fumarase/aspartase family. Fumarase subfamily.</text>
</comment>
<feature type="active site" description="Proton donor/acceptor" evidence="5">
    <location>
        <position position="182"/>
    </location>
</feature>
<dbReference type="EC" id="4.2.1.2" evidence="5"/>
<keyword evidence="2 5" id="KW-0963">Cytoplasm</keyword>
<dbReference type="FunFam" id="1.20.200.10:FF:000001">
    <property type="entry name" value="Fumarate hydratase, mitochondrial"/>
    <property type="match status" value="1"/>
</dbReference>
<dbReference type="InterPro" id="IPR020557">
    <property type="entry name" value="Fumarate_lyase_CS"/>
</dbReference>
<dbReference type="Pfam" id="PF10415">
    <property type="entry name" value="FumaraseC_C"/>
    <property type="match status" value="1"/>
</dbReference>
<feature type="binding site" evidence="5">
    <location>
        <begin position="318"/>
        <end position="320"/>
    </location>
    <ligand>
        <name>substrate</name>
    </ligand>
</feature>
<comment type="miscellaneous">
    <text evidence="5">There are 2 substrate-binding sites: the catalytic A site, and the non-catalytic B site that may play a role in the transfer of substrate or product between the active site and the solvent. Alternatively, the B site may bind allosteric effectors.</text>
</comment>
<dbReference type="RefSeq" id="WP_194450165.1">
    <property type="nucleotide sequence ID" value="NZ_CP063849.1"/>
</dbReference>
<evidence type="ECO:0000256" key="5">
    <source>
        <dbReference type="HAMAP-Rule" id="MF_00743"/>
    </source>
</evidence>
<feature type="active site" evidence="5">
    <location>
        <position position="312"/>
    </location>
</feature>
<sequence length="457" mass="49003">MPNDRMERDEMGAVHVPAEALYGAQTQRAVENFPISGMRLGREFIRGLGLIKKASAVANARLGALEPEIASAIGQSAKEVIEGRHDDHFVVDVFQTGSGTSTNMNANEVIARLASKASGREIHPNDHVNRSQSSNDVMPSVLHLAAVEMLEQQLSPAMRRLEEALRSKAREFAGIVKIGRTHLQDAVPLYLGDEFGGYARQVEAAHERIRWSGQALLELPLGGTAVGTRINAPRDFGGVAAQLLSAWTGHAFREAENHFEAQAAREGVAMLAGALKTYAIGLTKIANDLRLLASGPRCGLGEIRLPAIQPGSSIMPGKVNPVILESTLMVCAQVMGYETAVTWCCAGGQLELNAMLPLMAFDLLEMIRLLAAASRNLAERCVEGIQANRETIAHMTEQSYALATALSPAIGHAAAAAIAQEAEESGSTVREVARKRSGLSEERLNELLDLRRLADGG</sequence>
<dbReference type="PANTHER" id="PTHR11444">
    <property type="entry name" value="ASPARTATEAMMONIA/ARGININOSUCCINATE/ADENYLOSUCCINATE LYASE"/>
    <property type="match status" value="1"/>
</dbReference>
<dbReference type="Proteomes" id="UP000593892">
    <property type="component" value="Chromosome"/>
</dbReference>
<dbReference type="InterPro" id="IPR000362">
    <property type="entry name" value="Fumarate_lyase_fam"/>
</dbReference>
<evidence type="ECO:0000259" key="6">
    <source>
        <dbReference type="Pfam" id="PF00206"/>
    </source>
</evidence>
<dbReference type="NCBIfam" id="NF008909">
    <property type="entry name" value="PRK12273.1"/>
    <property type="match status" value="1"/>
</dbReference>
<dbReference type="InterPro" id="IPR024083">
    <property type="entry name" value="Fumarase/histidase_N"/>
</dbReference>
<comment type="subunit">
    <text evidence="5">Homotetramer.</text>
</comment>
<accession>A0A7S7NRK4</accession>
<feature type="domain" description="Fumarate lyase N-terminal" evidence="6">
    <location>
        <begin position="12"/>
        <end position="336"/>
    </location>
</feature>